<dbReference type="EMBL" id="QPFP01000028">
    <property type="protein sequence ID" value="TEB29202.1"/>
    <property type="molecule type" value="Genomic_DNA"/>
</dbReference>
<name>A0A4Y7T6I2_COPMI</name>
<comment type="caution">
    <text evidence="4">The sequence shown here is derived from an EMBL/GenBank/DDBJ whole genome shotgun (WGS) entry which is preliminary data.</text>
</comment>
<dbReference type="Proteomes" id="UP000298030">
    <property type="component" value="Unassembled WGS sequence"/>
</dbReference>
<keyword evidence="5" id="KW-1185">Reference proteome</keyword>
<dbReference type="AlphaFoldDB" id="A0A4Y7T6I2"/>
<dbReference type="GO" id="GO:0016616">
    <property type="term" value="F:oxidoreductase activity, acting on the CH-OH group of donors, NAD or NADP as acceptor"/>
    <property type="evidence" value="ECO:0007669"/>
    <property type="project" value="TreeGrafter"/>
</dbReference>
<organism evidence="4 5">
    <name type="scientific">Coprinellus micaceus</name>
    <name type="common">Glistening ink-cap mushroom</name>
    <name type="synonym">Coprinus micaceus</name>
    <dbReference type="NCBI Taxonomy" id="71717"/>
    <lineage>
        <taxon>Eukaryota</taxon>
        <taxon>Fungi</taxon>
        <taxon>Dikarya</taxon>
        <taxon>Basidiomycota</taxon>
        <taxon>Agaricomycotina</taxon>
        <taxon>Agaricomycetes</taxon>
        <taxon>Agaricomycetidae</taxon>
        <taxon>Agaricales</taxon>
        <taxon>Agaricineae</taxon>
        <taxon>Psathyrellaceae</taxon>
        <taxon>Coprinellus</taxon>
    </lineage>
</organism>
<dbReference type="OrthoDB" id="2735536at2759"/>
<dbReference type="InterPro" id="IPR013120">
    <property type="entry name" value="FAR_NAD-bd"/>
</dbReference>
<comment type="similarity">
    <text evidence="2">Belongs to the NAD(P)-dependent epimerase/dehydratase family. Dihydroflavonol-4-reductase subfamily.</text>
</comment>
<dbReference type="InterPro" id="IPR036291">
    <property type="entry name" value="NAD(P)-bd_dom_sf"/>
</dbReference>
<evidence type="ECO:0000256" key="2">
    <source>
        <dbReference type="ARBA" id="ARBA00023445"/>
    </source>
</evidence>
<evidence type="ECO:0000313" key="4">
    <source>
        <dbReference type="EMBL" id="TEB29202.1"/>
    </source>
</evidence>
<gene>
    <name evidence="4" type="ORF">FA13DRAFT_1734865</name>
</gene>
<evidence type="ECO:0000256" key="1">
    <source>
        <dbReference type="ARBA" id="ARBA00023002"/>
    </source>
</evidence>
<dbReference type="PANTHER" id="PTHR10366:SF564">
    <property type="entry name" value="STEROL-4-ALPHA-CARBOXYLATE 3-DEHYDROGENASE, DECARBOXYLATING"/>
    <property type="match status" value="1"/>
</dbReference>
<dbReference type="STRING" id="71717.A0A4Y7T6I2"/>
<sequence length="375" mass="40855">MPPLQPPSKVLVTGGNGFIGAWVIHALLAEGYSVRAVVRSAAKAQPLQEHYSTLDEDERVRKAGGDGRLEFAYVEDFVKDGAFDEVVQGVEGICHLASPVMIGNGPADDFIIPAVNGTLNLLRAASLPTSTIKCFIFTSSTASVSRPLSPPSPSSPDFSSFETTVFDESDWSQDVELLKEYKEKGEEEEKIPFMVKYRASKTLAERAAWEWVKEKGEGLGWDLVVMNPPFVFGPPLIRSLSIGASVDWWFKNVVKGDANDKPDVLNYKGAFSYVDVRDYAEANVRGLQRAEAGGGRIIIAAGALSWQKAIDITNSIAPTLAPLKTPLTKGVEGLVLEPLAMRYNSEKSKRVLGLEYGTYEDSVRGMVSELSARGY</sequence>
<protein>
    <submittedName>
        <fullName evidence="4">NAD(P)-binding protein</fullName>
    </submittedName>
</protein>
<dbReference type="Pfam" id="PF07993">
    <property type="entry name" value="NAD_binding_4"/>
    <property type="match status" value="1"/>
</dbReference>
<dbReference type="InterPro" id="IPR050425">
    <property type="entry name" value="NAD(P)_dehydrat-like"/>
</dbReference>
<proteinExistence type="inferred from homology"/>
<reference evidence="4 5" key="1">
    <citation type="journal article" date="2019" name="Nat. Ecol. Evol.">
        <title>Megaphylogeny resolves global patterns of mushroom evolution.</title>
        <authorList>
            <person name="Varga T."/>
            <person name="Krizsan K."/>
            <person name="Foldi C."/>
            <person name="Dima B."/>
            <person name="Sanchez-Garcia M."/>
            <person name="Sanchez-Ramirez S."/>
            <person name="Szollosi G.J."/>
            <person name="Szarkandi J.G."/>
            <person name="Papp V."/>
            <person name="Albert L."/>
            <person name="Andreopoulos W."/>
            <person name="Angelini C."/>
            <person name="Antonin V."/>
            <person name="Barry K.W."/>
            <person name="Bougher N.L."/>
            <person name="Buchanan P."/>
            <person name="Buyck B."/>
            <person name="Bense V."/>
            <person name="Catcheside P."/>
            <person name="Chovatia M."/>
            <person name="Cooper J."/>
            <person name="Damon W."/>
            <person name="Desjardin D."/>
            <person name="Finy P."/>
            <person name="Geml J."/>
            <person name="Haridas S."/>
            <person name="Hughes K."/>
            <person name="Justo A."/>
            <person name="Karasinski D."/>
            <person name="Kautmanova I."/>
            <person name="Kiss B."/>
            <person name="Kocsube S."/>
            <person name="Kotiranta H."/>
            <person name="LaButti K.M."/>
            <person name="Lechner B.E."/>
            <person name="Liimatainen K."/>
            <person name="Lipzen A."/>
            <person name="Lukacs Z."/>
            <person name="Mihaltcheva S."/>
            <person name="Morgado L.N."/>
            <person name="Niskanen T."/>
            <person name="Noordeloos M.E."/>
            <person name="Ohm R.A."/>
            <person name="Ortiz-Santana B."/>
            <person name="Ovrebo C."/>
            <person name="Racz N."/>
            <person name="Riley R."/>
            <person name="Savchenko A."/>
            <person name="Shiryaev A."/>
            <person name="Soop K."/>
            <person name="Spirin V."/>
            <person name="Szebenyi C."/>
            <person name="Tomsovsky M."/>
            <person name="Tulloss R.E."/>
            <person name="Uehling J."/>
            <person name="Grigoriev I.V."/>
            <person name="Vagvolgyi C."/>
            <person name="Papp T."/>
            <person name="Martin F.M."/>
            <person name="Miettinen O."/>
            <person name="Hibbett D.S."/>
            <person name="Nagy L.G."/>
        </authorList>
    </citation>
    <scope>NUCLEOTIDE SEQUENCE [LARGE SCALE GENOMIC DNA]</scope>
    <source>
        <strain evidence="4 5">FP101781</strain>
    </source>
</reference>
<evidence type="ECO:0000259" key="3">
    <source>
        <dbReference type="Pfam" id="PF07993"/>
    </source>
</evidence>
<dbReference type="Gene3D" id="3.40.50.720">
    <property type="entry name" value="NAD(P)-binding Rossmann-like Domain"/>
    <property type="match status" value="1"/>
</dbReference>
<keyword evidence="1" id="KW-0560">Oxidoreductase</keyword>
<accession>A0A4Y7T6I2</accession>
<feature type="domain" description="Thioester reductase (TE)" evidence="3">
    <location>
        <begin position="12"/>
        <end position="235"/>
    </location>
</feature>
<evidence type="ECO:0000313" key="5">
    <source>
        <dbReference type="Proteomes" id="UP000298030"/>
    </source>
</evidence>
<dbReference type="SUPFAM" id="SSF51735">
    <property type="entry name" value="NAD(P)-binding Rossmann-fold domains"/>
    <property type="match status" value="1"/>
</dbReference>
<dbReference type="PANTHER" id="PTHR10366">
    <property type="entry name" value="NAD DEPENDENT EPIMERASE/DEHYDRATASE"/>
    <property type="match status" value="1"/>
</dbReference>